<dbReference type="HOGENOM" id="CLU_1170791_0_0_1"/>
<dbReference type="InterPro" id="IPR001245">
    <property type="entry name" value="Ser-Thr/Tyr_kinase_cat_dom"/>
</dbReference>
<dbReference type="InParanoid" id="A0A067PF12"/>
<proteinExistence type="predicted"/>
<dbReference type="Pfam" id="PF07714">
    <property type="entry name" value="PK_Tyr_Ser-Thr"/>
    <property type="match status" value="1"/>
</dbReference>
<dbReference type="GO" id="GO:0005524">
    <property type="term" value="F:ATP binding"/>
    <property type="evidence" value="ECO:0007669"/>
    <property type="project" value="InterPro"/>
</dbReference>
<evidence type="ECO:0000259" key="1">
    <source>
        <dbReference type="PROSITE" id="PS50011"/>
    </source>
</evidence>
<dbReference type="OrthoDB" id="1924919at2759"/>
<dbReference type="GO" id="GO:0004672">
    <property type="term" value="F:protein kinase activity"/>
    <property type="evidence" value="ECO:0007669"/>
    <property type="project" value="InterPro"/>
</dbReference>
<keyword evidence="3" id="KW-1185">Reference proteome</keyword>
<dbReference type="Gene3D" id="1.10.510.10">
    <property type="entry name" value="Transferase(Phosphotransferase) domain 1"/>
    <property type="match status" value="1"/>
</dbReference>
<dbReference type="PROSITE" id="PS50011">
    <property type="entry name" value="PROTEIN_KINASE_DOM"/>
    <property type="match status" value="1"/>
</dbReference>
<protein>
    <recommendedName>
        <fullName evidence="1">Protein kinase domain-containing protein</fullName>
    </recommendedName>
</protein>
<accession>A0A067PF12</accession>
<sequence length="237" mass="27154">MDSNCSLPQRPSVRASGQSRLLSSDFEVKSDNPHVRPTNLSSRVVNLEGPLRGGAWCDIYTGEIEMGNGRKEKVAMKQLRVFLNWTEKERSLAMKLFRREIKIWSSFNHPHILPFYGFATIDTSRFFLISPWATSGNNVETCLSKNIWWLMVVLATRSRKVGVRALTRSSTWMCNPYLEVVDLGVENVIEPRKTQQIEIWRIAKVKVVREAEKGCSREADCSTMQRSAVDEREGEQE</sequence>
<organism evidence="2 3">
    <name type="scientific">Jaapia argillacea MUCL 33604</name>
    <dbReference type="NCBI Taxonomy" id="933084"/>
    <lineage>
        <taxon>Eukaryota</taxon>
        <taxon>Fungi</taxon>
        <taxon>Dikarya</taxon>
        <taxon>Basidiomycota</taxon>
        <taxon>Agaricomycotina</taxon>
        <taxon>Agaricomycetes</taxon>
        <taxon>Agaricomycetidae</taxon>
        <taxon>Jaapiales</taxon>
        <taxon>Jaapiaceae</taxon>
        <taxon>Jaapia</taxon>
    </lineage>
</organism>
<reference evidence="3" key="1">
    <citation type="journal article" date="2014" name="Proc. Natl. Acad. Sci. U.S.A.">
        <title>Extensive sampling of basidiomycete genomes demonstrates inadequacy of the white-rot/brown-rot paradigm for wood decay fungi.</title>
        <authorList>
            <person name="Riley R."/>
            <person name="Salamov A.A."/>
            <person name="Brown D.W."/>
            <person name="Nagy L.G."/>
            <person name="Floudas D."/>
            <person name="Held B.W."/>
            <person name="Levasseur A."/>
            <person name="Lombard V."/>
            <person name="Morin E."/>
            <person name="Otillar R."/>
            <person name="Lindquist E.A."/>
            <person name="Sun H."/>
            <person name="LaButti K.M."/>
            <person name="Schmutz J."/>
            <person name="Jabbour D."/>
            <person name="Luo H."/>
            <person name="Baker S.E."/>
            <person name="Pisabarro A.G."/>
            <person name="Walton J.D."/>
            <person name="Blanchette R.A."/>
            <person name="Henrissat B."/>
            <person name="Martin F."/>
            <person name="Cullen D."/>
            <person name="Hibbett D.S."/>
            <person name="Grigoriev I.V."/>
        </authorList>
    </citation>
    <scope>NUCLEOTIDE SEQUENCE [LARGE SCALE GENOMIC DNA]</scope>
    <source>
        <strain evidence="3">MUCL 33604</strain>
    </source>
</reference>
<dbReference type="InterPro" id="IPR000719">
    <property type="entry name" value="Prot_kinase_dom"/>
</dbReference>
<dbReference type="Proteomes" id="UP000027265">
    <property type="component" value="Unassembled WGS sequence"/>
</dbReference>
<gene>
    <name evidence="2" type="ORF">JAAARDRAFT_80755</name>
</gene>
<dbReference type="InterPro" id="IPR011009">
    <property type="entry name" value="Kinase-like_dom_sf"/>
</dbReference>
<dbReference type="SUPFAM" id="SSF56112">
    <property type="entry name" value="Protein kinase-like (PK-like)"/>
    <property type="match status" value="1"/>
</dbReference>
<evidence type="ECO:0000313" key="2">
    <source>
        <dbReference type="EMBL" id="KDQ53379.1"/>
    </source>
</evidence>
<evidence type="ECO:0000313" key="3">
    <source>
        <dbReference type="Proteomes" id="UP000027265"/>
    </source>
</evidence>
<dbReference type="EMBL" id="KL197734">
    <property type="protein sequence ID" value="KDQ53379.1"/>
    <property type="molecule type" value="Genomic_DNA"/>
</dbReference>
<name>A0A067PF12_9AGAM</name>
<dbReference type="AlphaFoldDB" id="A0A067PF12"/>
<feature type="domain" description="Protein kinase" evidence="1">
    <location>
        <begin position="45"/>
        <end position="237"/>
    </location>
</feature>